<dbReference type="Proteomes" id="UP000694580">
    <property type="component" value="Chromosome 4"/>
</dbReference>
<feature type="compositionally biased region" description="Polar residues" evidence="8">
    <location>
        <begin position="716"/>
        <end position="733"/>
    </location>
</feature>
<feature type="region of interest" description="Disordered" evidence="8">
    <location>
        <begin position="360"/>
        <end position="476"/>
    </location>
</feature>
<evidence type="ECO:0000256" key="6">
    <source>
        <dbReference type="ARBA" id="ARBA00023212"/>
    </source>
</evidence>
<dbReference type="GO" id="GO:0005874">
    <property type="term" value="C:microtubule"/>
    <property type="evidence" value="ECO:0007669"/>
    <property type="project" value="UniProtKB-KW"/>
</dbReference>
<feature type="region of interest" description="Disordered" evidence="8">
    <location>
        <begin position="1"/>
        <end position="20"/>
    </location>
</feature>
<feature type="compositionally biased region" description="Polar residues" evidence="8">
    <location>
        <begin position="633"/>
        <end position="652"/>
    </location>
</feature>
<comment type="subcellular location">
    <subcellularLocation>
        <location evidence="1 7">Cytoplasm</location>
        <location evidence="1 7">Cytoskeleton</location>
    </subcellularLocation>
</comment>
<evidence type="ECO:0000256" key="3">
    <source>
        <dbReference type="ARBA" id="ARBA00022553"/>
    </source>
</evidence>
<evidence type="ECO:0000313" key="9">
    <source>
        <dbReference type="Ensembl" id="ENSDCDP00010009755.1"/>
    </source>
</evidence>
<feature type="compositionally biased region" description="Polar residues" evidence="8">
    <location>
        <begin position="384"/>
        <end position="403"/>
    </location>
</feature>
<reference evidence="9" key="2">
    <citation type="submission" date="2025-08" db="UniProtKB">
        <authorList>
            <consortium name="Ensembl"/>
        </authorList>
    </citation>
    <scope>IDENTIFICATION</scope>
</reference>
<evidence type="ECO:0000256" key="2">
    <source>
        <dbReference type="ARBA" id="ARBA00022490"/>
    </source>
</evidence>
<dbReference type="PROSITE" id="PS00229">
    <property type="entry name" value="TAU_MAP_1"/>
    <property type="match status" value="1"/>
</dbReference>
<feature type="compositionally biased region" description="Low complexity" evidence="8">
    <location>
        <begin position="749"/>
        <end position="779"/>
    </location>
</feature>
<dbReference type="Pfam" id="PF00418">
    <property type="entry name" value="Tubulin-binding"/>
    <property type="match status" value="3"/>
</dbReference>
<evidence type="ECO:0000256" key="7">
    <source>
        <dbReference type="RuleBase" id="RU000686"/>
    </source>
</evidence>
<evidence type="ECO:0000256" key="8">
    <source>
        <dbReference type="SAM" id="MobiDB-lite"/>
    </source>
</evidence>
<dbReference type="GeneID" id="114788183"/>
<feature type="region of interest" description="Disordered" evidence="8">
    <location>
        <begin position="34"/>
        <end position="75"/>
    </location>
</feature>
<dbReference type="PANTHER" id="PTHR11501:SF16">
    <property type="entry name" value="MICROTUBULE-ASSOCIATED PROTEIN 4"/>
    <property type="match status" value="1"/>
</dbReference>
<dbReference type="GeneTree" id="ENSGT00940000159742"/>
<keyword evidence="2 7" id="KW-0963">Cytoplasm</keyword>
<dbReference type="GO" id="GO:0008017">
    <property type="term" value="F:microtubule binding"/>
    <property type="evidence" value="ECO:0007669"/>
    <property type="project" value="InterPro"/>
</dbReference>
<dbReference type="GO" id="GO:0031175">
    <property type="term" value="P:neuron projection development"/>
    <property type="evidence" value="ECO:0007669"/>
    <property type="project" value="TreeGrafter"/>
</dbReference>
<feature type="compositionally biased region" description="Basic and acidic residues" evidence="8">
    <location>
        <begin position="499"/>
        <end position="607"/>
    </location>
</feature>
<feature type="compositionally biased region" description="Low complexity" evidence="8">
    <location>
        <begin position="667"/>
        <end position="689"/>
    </location>
</feature>
<keyword evidence="5" id="KW-0677">Repeat</keyword>
<feature type="compositionally biased region" description="Pro residues" evidence="8">
    <location>
        <begin position="798"/>
        <end position="811"/>
    </location>
</feature>
<proteinExistence type="predicted"/>
<reference evidence="9" key="3">
    <citation type="submission" date="2025-09" db="UniProtKB">
        <authorList>
            <consortium name="Ensembl"/>
        </authorList>
    </citation>
    <scope>IDENTIFICATION</scope>
</reference>
<organism evidence="9 10">
    <name type="scientific">Denticeps clupeoides</name>
    <name type="common">denticle herring</name>
    <dbReference type="NCBI Taxonomy" id="299321"/>
    <lineage>
        <taxon>Eukaryota</taxon>
        <taxon>Metazoa</taxon>
        <taxon>Chordata</taxon>
        <taxon>Craniata</taxon>
        <taxon>Vertebrata</taxon>
        <taxon>Euteleostomi</taxon>
        <taxon>Actinopterygii</taxon>
        <taxon>Neopterygii</taxon>
        <taxon>Teleostei</taxon>
        <taxon>Clupei</taxon>
        <taxon>Clupeiformes</taxon>
        <taxon>Denticipitoidei</taxon>
        <taxon>Denticipitidae</taxon>
        <taxon>Denticeps</taxon>
    </lineage>
</organism>
<dbReference type="InterPro" id="IPR027324">
    <property type="entry name" value="MAP2/MAP4/Tau"/>
</dbReference>
<reference evidence="9 10" key="1">
    <citation type="submission" date="2020-06" db="EMBL/GenBank/DDBJ databases">
        <authorList>
            <consortium name="Wellcome Sanger Institute Data Sharing"/>
        </authorList>
    </citation>
    <scope>NUCLEOTIDE SEQUENCE [LARGE SCALE GENOMIC DNA]</scope>
</reference>
<keyword evidence="3" id="KW-0597">Phosphoprotein</keyword>
<feature type="region of interest" description="Disordered" evidence="8">
    <location>
        <begin position="98"/>
        <end position="302"/>
    </location>
</feature>
<feature type="compositionally biased region" description="Basic and acidic residues" evidence="8">
    <location>
        <begin position="35"/>
        <end position="58"/>
    </location>
</feature>
<feature type="region of interest" description="Disordered" evidence="8">
    <location>
        <begin position="498"/>
        <end position="855"/>
    </location>
</feature>
<dbReference type="RefSeq" id="XP_028832308.1">
    <property type="nucleotide sequence ID" value="XM_028976475.1"/>
</dbReference>
<dbReference type="GO" id="GO:0000226">
    <property type="term" value="P:microtubule cytoskeleton organization"/>
    <property type="evidence" value="ECO:0007669"/>
    <property type="project" value="TreeGrafter"/>
</dbReference>
<keyword evidence="6 7" id="KW-0206">Cytoskeleton</keyword>
<feature type="compositionally biased region" description="Polar residues" evidence="8">
    <location>
        <begin position="183"/>
        <end position="197"/>
    </location>
</feature>
<evidence type="ECO:0000256" key="5">
    <source>
        <dbReference type="ARBA" id="ARBA00022737"/>
    </source>
</evidence>
<dbReference type="GO" id="GO:0043005">
    <property type="term" value="C:neuron projection"/>
    <property type="evidence" value="ECO:0007669"/>
    <property type="project" value="TreeGrafter"/>
</dbReference>
<name>A0AAY4ANA1_9TELE</name>
<dbReference type="PROSITE" id="PS51491">
    <property type="entry name" value="TAU_MAP_2"/>
    <property type="match status" value="3"/>
</dbReference>
<feature type="compositionally biased region" description="Polar residues" evidence="8">
    <location>
        <begin position="456"/>
        <end position="474"/>
    </location>
</feature>
<keyword evidence="4 7" id="KW-0493">Microtubule</keyword>
<dbReference type="AlphaFoldDB" id="A0AAY4ANA1"/>
<dbReference type="PANTHER" id="PTHR11501">
    <property type="entry name" value="MICROTUBULE-ASSOCIATED PROTEIN"/>
    <property type="match status" value="1"/>
</dbReference>
<gene>
    <name evidence="9" type="primary">map4l</name>
</gene>
<keyword evidence="10" id="KW-1185">Reference proteome</keyword>
<feature type="compositionally biased region" description="Polar residues" evidence="8">
    <location>
        <begin position="614"/>
        <end position="626"/>
    </location>
</feature>
<feature type="compositionally biased region" description="Basic residues" evidence="8">
    <location>
        <begin position="276"/>
        <end position="285"/>
    </location>
</feature>
<evidence type="ECO:0000313" key="10">
    <source>
        <dbReference type="Proteomes" id="UP000694580"/>
    </source>
</evidence>
<feature type="compositionally biased region" description="Basic and acidic residues" evidence="8">
    <location>
        <begin position="1"/>
        <end position="10"/>
    </location>
</feature>
<sequence length="1007" mass="107031">MDLSLRDALTDGKPPLSSESMLKRDFVASLQAESYDDKVGETVSKSDYRPLLDGKKEGTGSVMDMPDQWGHQQMGSTVKNSADSFMGFSQTGVSMNTGMAPFQSAKPPAMAEPFRTSPLFGFEPPKPAQTSGKPNDSGPLTMKDNAGDNLGRPWTGVDKLGMDTPFSPTITTGTDHHDDQTDNSSEPSSPNRSQGQDPASGEEEKGSEVVNGKQQKRKKKRRNREEVNDLLESLGSPDSEEERGVFSPQGCSSPPSVEEEGWESELWAKGGAGGRIRARRNKSRKKLPEEWGTLGSESGSPVVMDTQLVSSSSGVGLFSTTPVSIVPSDRQQDAVFSLPTGIHAGDTTFKMAGKWDKDHETDALLGSQDKQASPELPPTGLASYHSTKVQPFSADQKSLSPTSHLMFLDSVLQTPPDSSPPSQATPVTSPFSQTTTALSSAPAPKPTTMLSPAPLDTSTLVPTTLGNTASSSLNPRAPPFIPSLIEHQDALLAQLPLLEVKEEKKPEKGDATNLPEKMDKPEKVDKNDHPEKKEDILKKTDNGDKTQKGEKIIKDEEKPNKDNKVEKNEKLEKADKPEKTNKEDKAGKKESEKNDKTAKTDKNEKTGKGAAKSPNANGSKDLTSTDSKAKPTVGSTKPNTTKTRPNSLSTRDTVAPPKRTSPPANATGNKKSPSSKNTTPSGGTMRTTTVAREVKSKTTENGTTQRHPPVPKANGAPSTRTAASKGESPSTAKTEAKPGESKKPGAGKTSTGNSTRPRTTRTPTTAPATPPTTNGAPRPSRITKPPVPKQTPLEKKPPVPCAPRTRPPSAPMPDLKNVRSKIGSTDNMKYQPGGGKVTSDALGKGSHSKETGQGKVQIVHKKLDFSHITSRCGSRDNIKHVPGGGNVQILNKKVDLSKVTSKCGSKDNIKHKPGGGDVKIESHKMNVKAKSKIGSLDKVGEETEGGKTPENVGESPSPPGIPAVAPASGPKENGLKESTHTPNPMPSVGDGLRDPIQGLDKRIPGTN</sequence>
<feature type="compositionally biased region" description="Basic and acidic residues" evidence="8">
    <location>
        <begin position="734"/>
        <end position="743"/>
    </location>
</feature>
<dbReference type="Ensembl" id="ENSDCDT00010010245.1">
    <property type="protein sequence ID" value="ENSDCDP00010009755.1"/>
    <property type="gene ID" value="ENSDCDG00010004344.1"/>
</dbReference>
<accession>A0AAY4ANA1</accession>
<feature type="compositionally biased region" description="Polar residues" evidence="8">
    <location>
        <begin position="411"/>
        <end position="439"/>
    </location>
</feature>
<feature type="region of interest" description="Disordered" evidence="8">
    <location>
        <begin position="903"/>
        <end position="1007"/>
    </location>
</feature>
<evidence type="ECO:0000256" key="1">
    <source>
        <dbReference type="ARBA" id="ARBA00004245"/>
    </source>
</evidence>
<feature type="compositionally biased region" description="Basic and acidic residues" evidence="8">
    <location>
        <begin position="938"/>
        <end position="947"/>
    </location>
</feature>
<evidence type="ECO:0000256" key="4">
    <source>
        <dbReference type="ARBA" id="ARBA00022701"/>
    </source>
</evidence>
<dbReference type="InterPro" id="IPR001084">
    <property type="entry name" value="MAP_tubulin-bd_rpt"/>
</dbReference>
<protein>
    <recommendedName>
        <fullName evidence="7">Microtubule-associated protein</fullName>
    </recommendedName>
</protein>